<proteinExistence type="predicted"/>
<dbReference type="Proteomes" id="UP000001844">
    <property type="component" value="Chromosome"/>
</dbReference>
<dbReference type="HOGENOM" id="CLU_060482_0_0_6"/>
<dbReference type="EMBL" id="CP001798">
    <property type="protein sequence ID" value="ADE13306.1"/>
    <property type="molecule type" value="Genomic_DNA"/>
</dbReference>
<dbReference type="InterPro" id="IPR025248">
    <property type="entry name" value="DUF4007"/>
</dbReference>
<sequence length="319" mass="36440">MARRPLYQSDYRPQFSGHETFPLRYGWLKKAFDTVAATENKEENKSVFLSDDAIARFGVGKNMVASIRHWATAANVLENPSNGPKIFTTRLGRKIFADRGLDPFMEHPTTLWVIHWHLASYTEKTTWFWAFNYFHSATFDRNHLVQGLEKLCKDRTWSRVATTTLKRDVECFVRTYVARPSLAGAGHEETLESPLTELGLIKPIGRREGFRFVRGAKPNLGKGMFLYALTDFWRHSSTARTLSFENIAHEPGSPGRVLLLDEFALAERLSNLEEASGGIFRWSETTGLKQVLRQAELTEDLAFSFMELDYPPRGNREAA</sequence>
<dbReference type="OrthoDB" id="747541at2"/>
<gene>
    <name evidence="2" type="ordered locus">Nhal_0086</name>
</gene>
<feature type="domain" description="DUF4007" evidence="1">
    <location>
        <begin position="15"/>
        <end position="299"/>
    </location>
</feature>
<keyword evidence="3" id="KW-1185">Reference proteome</keyword>
<evidence type="ECO:0000313" key="3">
    <source>
        <dbReference type="Proteomes" id="UP000001844"/>
    </source>
</evidence>
<dbReference type="AlphaFoldDB" id="D5C4B8"/>
<protein>
    <recommendedName>
        <fullName evidence="1">DUF4007 domain-containing protein</fullName>
    </recommendedName>
</protein>
<accession>D5C4B8</accession>
<dbReference type="Pfam" id="PF13182">
    <property type="entry name" value="DUF4007"/>
    <property type="match status" value="1"/>
</dbReference>
<reference evidence="3" key="1">
    <citation type="submission" date="2010-04" db="EMBL/GenBank/DDBJ databases">
        <title>Complete genome sequence of Nitrosococcus halophilus Nc4, a salt-adapted, aerobic obligate ammonia-oxidizing sulfur purple bacterium.</title>
        <authorList>
            <consortium name="US DOE Joint Genome Institute"/>
            <person name="Campbell M.A."/>
            <person name="Malfatti S.A."/>
            <person name="Chain P.S.G."/>
            <person name="Heidelberg J.F."/>
            <person name="Ward B.B."/>
            <person name="Klotz M.G."/>
        </authorList>
    </citation>
    <scope>NUCLEOTIDE SEQUENCE [LARGE SCALE GENOMIC DNA]</scope>
    <source>
        <strain evidence="3">Nc4</strain>
    </source>
</reference>
<evidence type="ECO:0000259" key="1">
    <source>
        <dbReference type="Pfam" id="PF13182"/>
    </source>
</evidence>
<dbReference type="STRING" id="472759.Nhal_0086"/>
<dbReference type="KEGG" id="nhl:Nhal_0086"/>
<evidence type="ECO:0000313" key="2">
    <source>
        <dbReference type="EMBL" id="ADE13306.1"/>
    </source>
</evidence>
<organism evidence="2 3">
    <name type="scientific">Nitrosococcus halophilus (strain Nc4)</name>
    <dbReference type="NCBI Taxonomy" id="472759"/>
    <lineage>
        <taxon>Bacteria</taxon>
        <taxon>Pseudomonadati</taxon>
        <taxon>Pseudomonadota</taxon>
        <taxon>Gammaproteobacteria</taxon>
        <taxon>Chromatiales</taxon>
        <taxon>Chromatiaceae</taxon>
        <taxon>Nitrosococcus</taxon>
    </lineage>
</organism>
<dbReference type="RefSeq" id="WP_013031202.1">
    <property type="nucleotide sequence ID" value="NC_013960.1"/>
</dbReference>
<dbReference type="eggNOG" id="ENOG502ZB1P">
    <property type="taxonomic scope" value="Bacteria"/>
</dbReference>
<name>D5C4B8_NITHN</name>